<dbReference type="AlphaFoldDB" id="A0A2R3P6W3"/>
<dbReference type="EMBL" id="CP022513">
    <property type="protein sequence ID" value="AVN64232.1"/>
    <property type="molecule type" value="Genomic_DNA"/>
</dbReference>
<dbReference type="InterPro" id="IPR000914">
    <property type="entry name" value="SBP_5_dom"/>
</dbReference>
<organism evidence="7 8">
    <name type="scientific">Mesoplasma florum</name>
    <name type="common">Acholeplasma florum</name>
    <dbReference type="NCBI Taxonomy" id="2151"/>
    <lineage>
        <taxon>Bacteria</taxon>
        <taxon>Bacillati</taxon>
        <taxon>Mycoplasmatota</taxon>
        <taxon>Mollicutes</taxon>
        <taxon>Entomoplasmatales</taxon>
        <taxon>Entomoplasmataceae</taxon>
        <taxon>Mesoplasma</taxon>
    </lineage>
</organism>
<dbReference type="GO" id="GO:1904680">
    <property type="term" value="F:peptide transmembrane transporter activity"/>
    <property type="evidence" value="ECO:0007669"/>
    <property type="project" value="TreeGrafter"/>
</dbReference>
<protein>
    <recommendedName>
        <fullName evidence="6">Solute-binding protein family 5 domain-containing protein</fullName>
    </recommendedName>
</protein>
<name>A0A2R3P6W3_MESFO</name>
<accession>A0A2R3P6W3</accession>
<dbReference type="Proteomes" id="UP000239216">
    <property type="component" value="Chromosome"/>
</dbReference>
<reference evidence="7 8" key="1">
    <citation type="submission" date="2017-07" db="EMBL/GenBank/DDBJ databases">
        <title>Comparative genomic analysis of Mesoplasma florum.</title>
        <authorList>
            <person name="Baby V."/>
            <person name="Lachance J.-C."/>
            <person name="Gagnon J."/>
            <person name="Lucier J.-F."/>
            <person name="Matteau D."/>
            <person name="Knight T.F."/>
            <person name="Rodrigue S."/>
        </authorList>
    </citation>
    <scope>NUCLEOTIDE SEQUENCE [LARGE SCALE GENOMIC DNA]</scope>
    <source>
        <strain evidence="7 8">CnuA-2</strain>
    </source>
</reference>
<comment type="similarity">
    <text evidence="2">Belongs to the bacterial solute-binding protein 5 family.</text>
</comment>
<evidence type="ECO:0000256" key="2">
    <source>
        <dbReference type="ARBA" id="ARBA00005695"/>
    </source>
</evidence>
<dbReference type="Gene3D" id="3.10.105.10">
    <property type="entry name" value="Dipeptide-binding Protein, Domain 3"/>
    <property type="match status" value="1"/>
</dbReference>
<gene>
    <name evidence="7" type="ORF">CG003_00925</name>
</gene>
<dbReference type="GO" id="GO:0030313">
    <property type="term" value="C:cell envelope"/>
    <property type="evidence" value="ECO:0007669"/>
    <property type="project" value="UniProtKB-SubCell"/>
</dbReference>
<feature type="domain" description="Solute-binding protein family 5" evidence="6">
    <location>
        <begin position="122"/>
        <end position="637"/>
    </location>
</feature>
<evidence type="ECO:0000313" key="7">
    <source>
        <dbReference type="EMBL" id="AVN64232.1"/>
    </source>
</evidence>
<evidence type="ECO:0000259" key="6">
    <source>
        <dbReference type="Pfam" id="PF00496"/>
    </source>
</evidence>
<evidence type="ECO:0000256" key="1">
    <source>
        <dbReference type="ARBA" id="ARBA00004196"/>
    </source>
</evidence>
<dbReference type="PANTHER" id="PTHR30290:SF10">
    <property type="entry name" value="PERIPLASMIC OLIGOPEPTIDE-BINDING PROTEIN-RELATED"/>
    <property type="match status" value="1"/>
</dbReference>
<dbReference type="Pfam" id="PF00496">
    <property type="entry name" value="SBP_bac_5"/>
    <property type="match status" value="1"/>
</dbReference>
<evidence type="ECO:0000256" key="4">
    <source>
        <dbReference type="ARBA" id="ARBA00022729"/>
    </source>
</evidence>
<dbReference type="SUPFAM" id="SSF53850">
    <property type="entry name" value="Periplasmic binding protein-like II"/>
    <property type="match status" value="1"/>
</dbReference>
<dbReference type="Gene3D" id="3.40.190.10">
    <property type="entry name" value="Periplasmic binding protein-like II"/>
    <property type="match status" value="1"/>
</dbReference>
<dbReference type="PROSITE" id="PS51257">
    <property type="entry name" value="PROKAR_LIPOPROTEIN"/>
    <property type="match status" value="1"/>
</dbReference>
<dbReference type="PANTHER" id="PTHR30290">
    <property type="entry name" value="PERIPLASMIC BINDING COMPONENT OF ABC TRANSPORTER"/>
    <property type="match status" value="1"/>
</dbReference>
<keyword evidence="4 5" id="KW-0732">Signal</keyword>
<feature type="signal peptide" evidence="5">
    <location>
        <begin position="1"/>
        <end position="26"/>
    </location>
</feature>
<comment type="subcellular location">
    <subcellularLocation>
        <location evidence="1">Cell envelope</location>
    </subcellularLocation>
</comment>
<dbReference type="RefSeq" id="WP_029511955.1">
    <property type="nucleotide sequence ID" value="NZ_CP022513.1"/>
</dbReference>
<evidence type="ECO:0000256" key="3">
    <source>
        <dbReference type="ARBA" id="ARBA00022448"/>
    </source>
</evidence>
<evidence type="ECO:0000313" key="8">
    <source>
        <dbReference type="Proteomes" id="UP000239216"/>
    </source>
</evidence>
<feature type="chain" id="PRO_5015335755" description="Solute-binding protein family 5 domain-containing protein" evidence="5">
    <location>
        <begin position="27"/>
        <end position="780"/>
    </location>
</feature>
<dbReference type="GO" id="GO:0015833">
    <property type="term" value="P:peptide transport"/>
    <property type="evidence" value="ECO:0007669"/>
    <property type="project" value="TreeGrafter"/>
</dbReference>
<keyword evidence="3" id="KW-0813">Transport</keyword>
<dbReference type="InterPro" id="IPR039424">
    <property type="entry name" value="SBP_5"/>
</dbReference>
<evidence type="ECO:0000256" key="5">
    <source>
        <dbReference type="SAM" id="SignalP"/>
    </source>
</evidence>
<sequence length="780" mass="86547">MKKKFKSKKGLAGLLAISLIVSSASIATVSCAGTGNLDKIAKRKRDTTRLDQLFTTLPTSWNSAYTQMEADSIFISDLYAGALAVDEYGRTYGDALESGYAVEGSTYVGNDNSTEESAAKIDYADWKYKVRENATWSKADGTVVRKLAATDFDRTAAYVLNGNNQSQVAGLWETFILNADVLEEVLTAKVSAENREINHIPQDAKAYDIYLEIKKEINSFKDASGSITYKIKDKDGKTVEKTVEVAKGGFGLITDDKTRAVEFKLKKAAPYFETVLTYGAFSPIAQEVAETAGQNSAPVDIYSGAYVAKTVNLDSKIIFTKNENYHFADRTSIETINWINVVNSTSSSVARDMFEAGEIDGFVVSPNDDKGWQTYIGSEWETPRFDRTYVAETTPSSSWTLNFNYVNNNYTMGTASEKQAAISSSKLLQSKDARALLATGLNRSYFASYFSSKFDSKTAGQDFATSKNITNVYTSANTAVDNGKDYVETFAEVAAGKAKEVNPETTITSKSYVQGEDALLNRSEDYTGKTREELITSINNYINENKIVKGADNKVHLTFILSPTGATTTTPFMSAMLQNFNNIANNPIAIDQKTTTTHAEYVALNNNYRYDLAYSGWGPDYADPNTYLSTMKTAGDMSGYTGSNRLAKANDELKASGYDETVKAFDNYSTAVDNIDSTILDTTKRYKAFAEQEYNLLYKDFLSMPFFIRDQYRKFTVSYTRNYTIGRANYGNSNQRTFLLKKNNELLTKSENDQIATQFKEDVLTANTKDKKQGNILFKK</sequence>
<proteinExistence type="inferred from homology"/>